<evidence type="ECO:0000256" key="1">
    <source>
        <dbReference type="SAM" id="Phobius"/>
    </source>
</evidence>
<name>A0ABP8CHK8_9FLAO</name>
<keyword evidence="1" id="KW-0812">Transmembrane</keyword>
<dbReference type="Proteomes" id="UP001501496">
    <property type="component" value="Unassembled WGS sequence"/>
</dbReference>
<organism evidence="2 3">
    <name type="scientific">Postechiella marina</name>
    <dbReference type="NCBI Taxonomy" id="943941"/>
    <lineage>
        <taxon>Bacteria</taxon>
        <taxon>Pseudomonadati</taxon>
        <taxon>Bacteroidota</taxon>
        <taxon>Flavobacteriia</taxon>
        <taxon>Flavobacteriales</taxon>
        <taxon>Flavobacteriaceae</taxon>
        <taxon>Postechiella</taxon>
    </lineage>
</organism>
<proteinExistence type="predicted"/>
<accession>A0ABP8CHK8</accession>
<dbReference type="Pfam" id="PF06170">
    <property type="entry name" value="DUF983"/>
    <property type="match status" value="1"/>
</dbReference>
<gene>
    <name evidence="2" type="ORF">GCM10022291_33540</name>
</gene>
<feature type="transmembrane region" description="Helical" evidence="1">
    <location>
        <begin position="51"/>
        <end position="72"/>
    </location>
</feature>
<keyword evidence="1" id="KW-1133">Transmembrane helix</keyword>
<feature type="transmembrane region" description="Helical" evidence="1">
    <location>
        <begin position="78"/>
        <end position="99"/>
    </location>
</feature>
<keyword evidence="3" id="KW-1185">Reference proteome</keyword>
<keyword evidence="1" id="KW-0472">Membrane</keyword>
<dbReference type="EMBL" id="BAABCA010000008">
    <property type="protein sequence ID" value="GAA4239398.1"/>
    <property type="molecule type" value="Genomic_DNA"/>
</dbReference>
<dbReference type="InterPro" id="IPR009325">
    <property type="entry name" value="DUF983"/>
</dbReference>
<sequence>MRIISLLKGKCPQCEKKDIFKSNGNLLKLQIPEMNNTCKNCNFKFEKEPGFFFGAMFVSYAVTAAEFIAVFIVSHFILGLSLLTSFFMVIIIAIILSGYNFRLSRSIWIYLFAKPKVKA</sequence>
<evidence type="ECO:0000313" key="2">
    <source>
        <dbReference type="EMBL" id="GAA4239398.1"/>
    </source>
</evidence>
<comment type="caution">
    <text evidence="2">The sequence shown here is derived from an EMBL/GenBank/DDBJ whole genome shotgun (WGS) entry which is preliminary data.</text>
</comment>
<reference evidence="3" key="1">
    <citation type="journal article" date="2019" name="Int. J. Syst. Evol. Microbiol.">
        <title>The Global Catalogue of Microorganisms (GCM) 10K type strain sequencing project: providing services to taxonomists for standard genome sequencing and annotation.</title>
        <authorList>
            <consortium name="The Broad Institute Genomics Platform"/>
            <consortium name="The Broad Institute Genome Sequencing Center for Infectious Disease"/>
            <person name="Wu L."/>
            <person name="Ma J."/>
        </authorList>
    </citation>
    <scope>NUCLEOTIDE SEQUENCE [LARGE SCALE GENOMIC DNA]</scope>
    <source>
        <strain evidence="3">JCM 17630</strain>
    </source>
</reference>
<dbReference type="RefSeq" id="WP_344789521.1">
    <property type="nucleotide sequence ID" value="NZ_BAABCA010000008.1"/>
</dbReference>
<evidence type="ECO:0000313" key="3">
    <source>
        <dbReference type="Proteomes" id="UP001501496"/>
    </source>
</evidence>
<protein>
    <submittedName>
        <fullName evidence="2">DUF983 domain-containing protein</fullName>
    </submittedName>
</protein>